<dbReference type="PhylomeDB" id="B3S0H9"/>
<dbReference type="GO" id="GO:0008757">
    <property type="term" value="F:S-adenosylmethionine-dependent methyltransferase activity"/>
    <property type="evidence" value="ECO:0007669"/>
    <property type="project" value="InterPro"/>
</dbReference>
<dbReference type="eggNOG" id="ENOG502QSAN">
    <property type="taxonomic scope" value="Eukaryota"/>
</dbReference>
<dbReference type="NCBIfam" id="TIGR04345">
    <property type="entry name" value="ovoA_Cterm"/>
    <property type="match status" value="1"/>
</dbReference>
<dbReference type="STRING" id="10228.B3S0H9"/>
<dbReference type="EMBL" id="DS985246">
    <property type="protein sequence ID" value="EDV24011.1"/>
    <property type="molecule type" value="Genomic_DNA"/>
</dbReference>
<evidence type="ECO:0000313" key="3">
    <source>
        <dbReference type="EMBL" id="EDV24011.1"/>
    </source>
</evidence>
<keyword evidence="1" id="KW-1133">Transmembrane helix</keyword>
<sequence>MSKLIANLDSSFSKYALAAGTGLTIGYLLSRLVFCSSSASKSKETDYYETRKLLDEYLAMHFGKELDLLQYKFFPAQALEFPQRCADQCIKHYQNTTPRRALDIGCAVGASSFDLARCFDEVVGIDYSQSFINACNELKKKGRMDYSIINEGDLTKPCTAEIPADIDRSRVHFQCGDACNLPTNLGQFGCVLAANLICRLPDTRAFLYRLPSLVAAGGILVITSPYTWLEQFTPKDKWIGGYLDKDGKPVTGFDTLKSILGTHFDLIDDENMQFFIRETAHKNQWSVAHCTIWKRKEN</sequence>
<gene>
    <name evidence="3" type="ORF">TRIADDRAFT_57054</name>
</gene>
<dbReference type="GeneID" id="6754750"/>
<accession>B3S0H9</accession>
<dbReference type="PANTHER" id="PTHR45445:SF2">
    <property type="entry name" value="METHYLTRANSFERASE TYPE 11 DOMAIN-CONTAINING PROTEIN"/>
    <property type="match status" value="1"/>
</dbReference>
<reference evidence="3 4" key="1">
    <citation type="journal article" date="2008" name="Nature">
        <title>The Trichoplax genome and the nature of placozoans.</title>
        <authorList>
            <person name="Srivastava M."/>
            <person name="Begovic E."/>
            <person name="Chapman J."/>
            <person name="Putnam N.H."/>
            <person name="Hellsten U."/>
            <person name="Kawashima T."/>
            <person name="Kuo A."/>
            <person name="Mitros T."/>
            <person name="Salamov A."/>
            <person name="Carpenter M.L."/>
            <person name="Signorovitch A.Y."/>
            <person name="Moreno M.A."/>
            <person name="Kamm K."/>
            <person name="Grimwood J."/>
            <person name="Schmutz J."/>
            <person name="Shapiro H."/>
            <person name="Grigoriev I.V."/>
            <person name="Buss L.W."/>
            <person name="Schierwater B."/>
            <person name="Dellaporta S.L."/>
            <person name="Rokhsar D.S."/>
        </authorList>
    </citation>
    <scope>NUCLEOTIDE SEQUENCE [LARGE SCALE GENOMIC DNA]</scope>
    <source>
        <strain evidence="3 4">Grell-BS-1999</strain>
    </source>
</reference>
<dbReference type="PANTHER" id="PTHR45445">
    <property type="match status" value="1"/>
</dbReference>
<feature type="transmembrane region" description="Helical" evidence="1">
    <location>
        <begin position="12"/>
        <end position="34"/>
    </location>
</feature>
<feature type="transmembrane region" description="Helical" evidence="1">
    <location>
        <begin position="206"/>
        <end position="228"/>
    </location>
</feature>
<dbReference type="InterPro" id="IPR013216">
    <property type="entry name" value="Methyltransf_11"/>
</dbReference>
<dbReference type="CTD" id="6754750"/>
<dbReference type="Proteomes" id="UP000009022">
    <property type="component" value="Unassembled WGS sequence"/>
</dbReference>
<evidence type="ECO:0000313" key="4">
    <source>
        <dbReference type="Proteomes" id="UP000009022"/>
    </source>
</evidence>
<dbReference type="KEGG" id="tad:TRIADDRAFT_57054"/>
<dbReference type="OrthoDB" id="506498at2759"/>
<keyword evidence="4" id="KW-1185">Reference proteome</keyword>
<dbReference type="AlphaFoldDB" id="B3S0H9"/>
<evidence type="ECO:0000256" key="1">
    <source>
        <dbReference type="SAM" id="Phobius"/>
    </source>
</evidence>
<feature type="domain" description="Methyltransferase type 11" evidence="2">
    <location>
        <begin position="102"/>
        <end position="222"/>
    </location>
</feature>
<dbReference type="CDD" id="cd02440">
    <property type="entry name" value="AdoMet_MTases"/>
    <property type="match status" value="1"/>
</dbReference>
<organism evidence="3 4">
    <name type="scientific">Trichoplax adhaerens</name>
    <name type="common">Trichoplax reptans</name>
    <dbReference type="NCBI Taxonomy" id="10228"/>
    <lineage>
        <taxon>Eukaryota</taxon>
        <taxon>Metazoa</taxon>
        <taxon>Placozoa</taxon>
        <taxon>Uniplacotomia</taxon>
        <taxon>Trichoplacea</taxon>
        <taxon>Trichoplacidae</taxon>
        <taxon>Trichoplax</taxon>
    </lineage>
</organism>
<dbReference type="HOGENOM" id="CLU_057403_0_0_1"/>
<dbReference type="Pfam" id="PF08241">
    <property type="entry name" value="Methyltransf_11"/>
    <property type="match status" value="1"/>
</dbReference>
<dbReference type="OMA" id="SWWEDAT"/>
<dbReference type="InterPro" id="IPR029063">
    <property type="entry name" value="SAM-dependent_MTases_sf"/>
</dbReference>
<name>B3S0H9_TRIAD</name>
<protein>
    <recommendedName>
        <fullName evidence="2">Methyltransferase type 11 domain-containing protein</fullName>
    </recommendedName>
</protein>
<keyword evidence="1" id="KW-0472">Membrane</keyword>
<keyword evidence="1" id="KW-0812">Transmembrane</keyword>
<evidence type="ECO:0000259" key="2">
    <source>
        <dbReference type="Pfam" id="PF08241"/>
    </source>
</evidence>
<dbReference type="InterPro" id="IPR027625">
    <property type="entry name" value="OvoA_Cterm"/>
</dbReference>
<dbReference type="RefSeq" id="XP_002113537.1">
    <property type="nucleotide sequence ID" value="XM_002113501.1"/>
</dbReference>
<dbReference type="Gene3D" id="3.40.50.150">
    <property type="entry name" value="Vaccinia Virus protein VP39"/>
    <property type="match status" value="1"/>
</dbReference>
<proteinExistence type="predicted"/>
<dbReference type="InParanoid" id="B3S0H9"/>
<dbReference type="SUPFAM" id="SSF53335">
    <property type="entry name" value="S-adenosyl-L-methionine-dependent methyltransferases"/>
    <property type="match status" value="1"/>
</dbReference>